<dbReference type="InterPro" id="IPR037045">
    <property type="entry name" value="S8pro/Inhibitor_I9_sf"/>
</dbReference>
<dbReference type="CDD" id="cd04077">
    <property type="entry name" value="Peptidases_S8_PCSK9_ProteinaseK_like"/>
    <property type="match status" value="1"/>
</dbReference>
<dbReference type="Pfam" id="PF05922">
    <property type="entry name" value="Inhibitor_I9"/>
    <property type="match status" value="1"/>
</dbReference>
<organism evidence="11 12">
    <name type="scientific">Ascodesmis nigricans</name>
    <dbReference type="NCBI Taxonomy" id="341454"/>
    <lineage>
        <taxon>Eukaryota</taxon>
        <taxon>Fungi</taxon>
        <taxon>Dikarya</taxon>
        <taxon>Ascomycota</taxon>
        <taxon>Pezizomycotina</taxon>
        <taxon>Pezizomycetes</taxon>
        <taxon>Pezizales</taxon>
        <taxon>Ascodesmidaceae</taxon>
        <taxon>Ascodesmis</taxon>
    </lineage>
</organism>
<dbReference type="PROSITE" id="PS00138">
    <property type="entry name" value="SUBTILASE_SER"/>
    <property type="match status" value="1"/>
</dbReference>
<name>A0A4S2MN41_9PEZI</name>
<dbReference type="InterPro" id="IPR000209">
    <property type="entry name" value="Peptidase_S8/S53_dom"/>
</dbReference>
<dbReference type="AlphaFoldDB" id="A0A4S2MN41"/>
<dbReference type="InParanoid" id="A0A4S2MN41"/>
<protein>
    <recommendedName>
        <fullName evidence="13">Subtilisin-like protein</fullName>
    </recommendedName>
</protein>
<dbReference type="SUPFAM" id="SSF54897">
    <property type="entry name" value="Protease propeptides/inhibitors"/>
    <property type="match status" value="1"/>
</dbReference>
<dbReference type="GO" id="GO:0004252">
    <property type="term" value="F:serine-type endopeptidase activity"/>
    <property type="evidence" value="ECO:0007669"/>
    <property type="project" value="UniProtKB-UniRule"/>
</dbReference>
<dbReference type="EMBL" id="ML220172">
    <property type="protein sequence ID" value="TGZ76599.1"/>
    <property type="molecule type" value="Genomic_DNA"/>
</dbReference>
<feature type="chain" id="PRO_5020589818" description="Subtilisin-like protein" evidence="8">
    <location>
        <begin position="21"/>
        <end position="409"/>
    </location>
</feature>
<evidence type="ECO:0000259" key="10">
    <source>
        <dbReference type="Pfam" id="PF05922"/>
    </source>
</evidence>
<dbReference type="InterPro" id="IPR036852">
    <property type="entry name" value="Peptidase_S8/S53_dom_sf"/>
</dbReference>
<dbReference type="Pfam" id="PF00082">
    <property type="entry name" value="Peptidase_S8"/>
    <property type="match status" value="1"/>
</dbReference>
<dbReference type="InterPro" id="IPR023828">
    <property type="entry name" value="Peptidase_S8_Ser-AS"/>
</dbReference>
<sequence length="409" mass="41723">MQNFFKSAAVFAAALTGAFAAPQGEKAFSAGKKLGEVVPDSYIVVLKENLPETSIKSHKAWAQSKHHRRLARRDDTSLTGITNEYGLKKLKGYAGKFDKSTIDEIRNSPEVAYIEEDTYVYANALTTQTGAPWGISRVSQKATSPSLSTYYYDSQAGSGVNVYVIDTGILTTHNEFEGRASLGANFATGSNVDGNGHGTHVAGTIAGKTYGVAKKANVIAVRVLGADGSGTNSGVISGIQWAASDASSKGKSNKSVANMSLGGGKSTALNSAVASAVSTGLTFVVAAGNDNANAANYSPASEPSAITVGSTTSGNARSSFSNYGSVVDIFAPGSSILSTWIGSNTATNTISGTSMASPHVAGIAAYLIGVEGLSGSTAVTARIKALGLTNRLTSVGTGSPNLLAYSGAN</sequence>
<evidence type="ECO:0000256" key="3">
    <source>
        <dbReference type="ARBA" id="ARBA00022729"/>
    </source>
</evidence>
<accession>A0A4S2MN41</accession>
<evidence type="ECO:0000256" key="4">
    <source>
        <dbReference type="ARBA" id="ARBA00022801"/>
    </source>
</evidence>
<evidence type="ECO:0000259" key="9">
    <source>
        <dbReference type="Pfam" id="PF00082"/>
    </source>
</evidence>
<dbReference type="InterPro" id="IPR034193">
    <property type="entry name" value="PCSK9_ProteinaseK-like"/>
</dbReference>
<proteinExistence type="inferred from homology"/>
<keyword evidence="3 8" id="KW-0732">Signal</keyword>
<dbReference type="PROSITE" id="PS51892">
    <property type="entry name" value="SUBTILASE"/>
    <property type="match status" value="1"/>
</dbReference>
<keyword evidence="5 6" id="KW-0720">Serine protease</keyword>
<dbReference type="InterPro" id="IPR010259">
    <property type="entry name" value="S8pro/Inhibitor_I9"/>
</dbReference>
<dbReference type="Proteomes" id="UP000298138">
    <property type="component" value="Unassembled WGS sequence"/>
</dbReference>
<dbReference type="InterPro" id="IPR022398">
    <property type="entry name" value="Peptidase_S8_His-AS"/>
</dbReference>
<keyword evidence="2 6" id="KW-0645">Protease</keyword>
<dbReference type="GO" id="GO:0006508">
    <property type="term" value="P:proteolysis"/>
    <property type="evidence" value="ECO:0007669"/>
    <property type="project" value="UniProtKB-KW"/>
</dbReference>
<comment type="similarity">
    <text evidence="1 6 7">Belongs to the peptidase S8 family.</text>
</comment>
<evidence type="ECO:0000313" key="12">
    <source>
        <dbReference type="Proteomes" id="UP000298138"/>
    </source>
</evidence>
<dbReference type="OrthoDB" id="206201at2759"/>
<feature type="active site" description="Charge relay system" evidence="6">
    <location>
        <position position="197"/>
    </location>
</feature>
<evidence type="ECO:0000256" key="8">
    <source>
        <dbReference type="SAM" id="SignalP"/>
    </source>
</evidence>
<evidence type="ECO:0000256" key="6">
    <source>
        <dbReference type="PROSITE-ProRule" id="PRU01240"/>
    </source>
</evidence>
<reference evidence="11 12" key="1">
    <citation type="submission" date="2019-04" db="EMBL/GenBank/DDBJ databases">
        <title>Comparative genomics and transcriptomics to analyze fruiting body development in filamentous ascomycetes.</title>
        <authorList>
            <consortium name="DOE Joint Genome Institute"/>
            <person name="Lutkenhaus R."/>
            <person name="Traeger S."/>
            <person name="Breuer J."/>
            <person name="Kuo A."/>
            <person name="Lipzen A."/>
            <person name="Pangilinan J."/>
            <person name="Dilworth D."/>
            <person name="Sandor L."/>
            <person name="Poggeler S."/>
            <person name="Barry K."/>
            <person name="Grigoriev I.V."/>
            <person name="Nowrousian M."/>
        </authorList>
    </citation>
    <scope>NUCLEOTIDE SEQUENCE [LARGE SCALE GENOMIC DNA]</scope>
    <source>
        <strain evidence="11 12">CBS 389.68</strain>
    </source>
</reference>
<dbReference type="PANTHER" id="PTHR43806">
    <property type="entry name" value="PEPTIDASE S8"/>
    <property type="match status" value="1"/>
</dbReference>
<dbReference type="InterPro" id="IPR050131">
    <property type="entry name" value="Peptidase_S8_subtilisin-like"/>
</dbReference>
<gene>
    <name evidence="11" type="ORF">EX30DRAFT_375359</name>
</gene>
<dbReference type="InterPro" id="IPR023827">
    <property type="entry name" value="Peptidase_S8_Asp-AS"/>
</dbReference>
<keyword evidence="4 6" id="KW-0378">Hydrolase</keyword>
<dbReference type="PRINTS" id="PR00723">
    <property type="entry name" value="SUBTILISIN"/>
</dbReference>
<dbReference type="Gene3D" id="3.30.70.80">
    <property type="entry name" value="Peptidase S8 propeptide/proteinase inhibitor I9"/>
    <property type="match status" value="1"/>
</dbReference>
<feature type="signal peptide" evidence="8">
    <location>
        <begin position="1"/>
        <end position="20"/>
    </location>
</feature>
<dbReference type="GO" id="GO:0005576">
    <property type="term" value="C:extracellular region"/>
    <property type="evidence" value="ECO:0007669"/>
    <property type="project" value="UniProtKB-ARBA"/>
</dbReference>
<dbReference type="InterPro" id="IPR015500">
    <property type="entry name" value="Peptidase_S8_subtilisin-rel"/>
</dbReference>
<evidence type="ECO:0008006" key="13">
    <source>
        <dbReference type="Google" id="ProtNLM"/>
    </source>
</evidence>
<evidence type="ECO:0000256" key="2">
    <source>
        <dbReference type="ARBA" id="ARBA00022670"/>
    </source>
</evidence>
<feature type="active site" description="Charge relay system" evidence="6">
    <location>
        <position position="354"/>
    </location>
</feature>
<dbReference type="PROSITE" id="PS00136">
    <property type="entry name" value="SUBTILASE_ASP"/>
    <property type="match status" value="1"/>
</dbReference>
<evidence type="ECO:0000313" key="11">
    <source>
        <dbReference type="EMBL" id="TGZ76599.1"/>
    </source>
</evidence>
<feature type="domain" description="Inhibitor I9" evidence="10">
    <location>
        <begin position="41"/>
        <end position="121"/>
    </location>
</feature>
<dbReference type="PROSITE" id="PS00137">
    <property type="entry name" value="SUBTILASE_HIS"/>
    <property type="match status" value="1"/>
</dbReference>
<evidence type="ECO:0000256" key="7">
    <source>
        <dbReference type="RuleBase" id="RU003355"/>
    </source>
</evidence>
<dbReference type="Gene3D" id="3.40.50.200">
    <property type="entry name" value="Peptidase S8/S53 domain"/>
    <property type="match status" value="1"/>
</dbReference>
<evidence type="ECO:0000256" key="5">
    <source>
        <dbReference type="ARBA" id="ARBA00022825"/>
    </source>
</evidence>
<dbReference type="PANTHER" id="PTHR43806:SF11">
    <property type="entry name" value="CEREVISIN-RELATED"/>
    <property type="match status" value="1"/>
</dbReference>
<feature type="active site" description="Charge relay system" evidence="6">
    <location>
        <position position="166"/>
    </location>
</feature>
<dbReference type="SUPFAM" id="SSF52743">
    <property type="entry name" value="Subtilisin-like"/>
    <property type="match status" value="1"/>
</dbReference>
<feature type="domain" description="Peptidase S8/S53" evidence="9">
    <location>
        <begin position="157"/>
        <end position="369"/>
    </location>
</feature>
<evidence type="ECO:0000256" key="1">
    <source>
        <dbReference type="ARBA" id="ARBA00011073"/>
    </source>
</evidence>
<keyword evidence="12" id="KW-1185">Reference proteome</keyword>
<dbReference type="STRING" id="341454.A0A4S2MN41"/>
<dbReference type="FunFam" id="3.40.50.200:FF:000014">
    <property type="entry name" value="Proteinase K"/>
    <property type="match status" value="1"/>
</dbReference>